<comment type="catalytic activity">
    <reaction evidence="9 10">
        <text>L-cysteinyl-[protein] + hexadecanoyl-CoA = S-hexadecanoyl-L-cysteinyl-[protein] + CoA</text>
        <dbReference type="Rhea" id="RHEA:36683"/>
        <dbReference type="Rhea" id="RHEA-COMP:10131"/>
        <dbReference type="Rhea" id="RHEA-COMP:11032"/>
        <dbReference type="ChEBI" id="CHEBI:29950"/>
        <dbReference type="ChEBI" id="CHEBI:57287"/>
        <dbReference type="ChEBI" id="CHEBI:57379"/>
        <dbReference type="ChEBI" id="CHEBI:74151"/>
        <dbReference type="EC" id="2.3.1.225"/>
    </reaction>
</comment>
<dbReference type="PANTHER" id="PTHR22883">
    <property type="entry name" value="ZINC FINGER DHHC DOMAIN CONTAINING PROTEIN"/>
    <property type="match status" value="1"/>
</dbReference>
<evidence type="ECO:0000256" key="1">
    <source>
        <dbReference type="ARBA" id="ARBA00004127"/>
    </source>
</evidence>
<feature type="region of interest" description="Disordered" evidence="11">
    <location>
        <begin position="316"/>
        <end position="338"/>
    </location>
</feature>
<feature type="domain" description="Palmitoyltransferase DHHC" evidence="12">
    <location>
        <begin position="120"/>
        <end position="251"/>
    </location>
</feature>
<keyword evidence="5 10" id="KW-0472">Membrane</keyword>
<evidence type="ECO:0000256" key="6">
    <source>
        <dbReference type="ARBA" id="ARBA00023139"/>
    </source>
</evidence>
<dbReference type="Pfam" id="PF01529">
    <property type="entry name" value="DHHC"/>
    <property type="match status" value="1"/>
</dbReference>
<sequence>MKSNLIARRYHVWPGNNIFCCYGRVMLGPGIYACIGTLLLIIVPSTLFFSKTCPILLSHQDSVALVVIAAILLILLLYFFFRTAVCDPGIIPRRDGYLDARLQRLVPSAQGVVVNGRVMTLKYCTTCNIYRPPRCSHCKICDNCVDRFDHHCPWVGNCIGRRNYRWFLFFTLDSAIYAIYLFALCIRALYLAGLEAAPYDVVSAFITGASSNPSTVSIAIVCVLSLFFTGALSAFHIYLLSANITTNEHMKGVFGDSESFYNKGCQENWLETIFDPVPESLVDAAESVVCEDQGAEGSSMLPLAQAAELRMVTTTAEQAGGDQPEPYDNPLLNRLPRM</sequence>
<evidence type="ECO:0000256" key="10">
    <source>
        <dbReference type="RuleBase" id="RU079119"/>
    </source>
</evidence>
<dbReference type="PANTHER" id="PTHR22883:SF43">
    <property type="entry name" value="PALMITOYLTRANSFERASE APP"/>
    <property type="match status" value="1"/>
</dbReference>
<dbReference type="EC" id="2.3.1.225" evidence="10"/>
<evidence type="ECO:0000313" key="13">
    <source>
        <dbReference type="EMBL" id="CAE2341473.1"/>
    </source>
</evidence>
<dbReference type="GO" id="GO:0006612">
    <property type="term" value="P:protein targeting to membrane"/>
    <property type="evidence" value="ECO:0007669"/>
    <property type="project" value="TreeGrafter"/>
</dbReference>
<comment type="similarity">
    <text evidence="10">Belongs to the DHHC palmitoyltransferase family.</text>
</comment>
<dbReference type="GO" id="GO:0019706">
    <property type="term" value="F:protein-cysteine S-palmitoyltransferase activity"/>
    <property type="evidence" value="ECO:0007669"/>
    <property type="project" value="UniProtKB-EC"/>
</dbReference>
<dbReference type="GO" id="GO:0005783">
    <property type="term" value="C:endoplasmic reticulum"/>
    <property type="evidence" value="ECO:0007669"/>
    <property type="project" value="TreeGrafter"/>
</dbReference>
<protein>
    <recommendedName>
        <fullName evidence="10">Palmitoyltransferase</fullName>
        <ecNumber evidence="10">2.3.1.225</ecNumber>
    </recommendedName>
</protein>
<feature type="transmembrane region" description="Helical" evidence="10">
    <location>
        <begin position="63"/>
        <end position="81"/>
    </location>
</feature>
<feature type="transmembrane region" description="Helical" evidence="10">
    <location>
        <begin position="21"/>
        <end position="43"/>
    </location>
</feature>
<accession>A0A6U6DVI3</accession>
<keyword evidence="8 10" id="KW-0012">Acyltransferase</keyword>
<dbReference type="GO" id="GO:0005794">
    <property type="term" value="C:Golgi apparatus"/>
    <property type="evidence" value="ECO:0007669"/>
    <property type="project" value="TreeGrafter"/>
</dbReference>
<evidence type="ECO:0000256" key="4">
    <source>
        <dbReference type="ARBA" id="ARBA00022989"/>
    </source>
</evidence>
<feature type="transmembrane region" description="Helical" evidence="10">
    <location>
        <begin position="166"/>
        <end position="190"/>
    </location>
</feature>
<name>A0A6U6DVI3_GUITH</name>
<evidence type="ECO:0000256" key="11">
    <source>
        <dbReference type="SAM" id="MobiDB-lite"/>
    </source>
</evidence>
<evidence type="ECO:0000256" key="5">
    <source>
        <dbReference type="ARBA" id="ARBA00023136"/>
    </source>
</evidence>
<gene>
    <name evidence="13" type="ORF">GTHE00462_LOCUS39469</name>
    <name evidence="14" type="ORF">GTHE00462_LOCUS39470</name>
</gene>
<evidence type="ECO:0000256" key="8">
    <source>
        <dbReference type="ARBA" id="ARBA00023315"/>
    </source>
</evidence>
<evidence type="ECO:0000313" key="14">
    <source>
        <dbReference type="EMBL" id="CAE2341474.1"/>
    </source>
</evidence>
<dbReference type="PROSITE" id="PS50216">
    <property type="entry name" value="DHHC"/>
    <property type="match status" value="1"/>
</dbReference>
<reference evidence="14" key="1">
    <citation type="submission" date="2021-01" db="EMBL/GenBank/DDBJ databases">
        <authorList>
            <person name="Corre E."/>
            <person name="Pelletier E."/>
            <person name="Niang G."/>
            <person name="Scheremetjew M."/>
            <person name="Finn R."/>
            <person name="Kale V."/>
            <person name="Holt S."/>
            <person name="Cochrane G."/>
            <person name="Meng A."/>
            <person name="Brown T."/>
            <person name="Cohen L."/>
        </authorList>
    </citation>
    <scope>NUCLEOTIDE SEQUENCE</scope>
    <source>
        <strain evidence="14">CCMP 2712</strain>
    </source>
</reference>
<evidence type="ECO:0000256" key="7">
    <source>
        <dbReference type="ARBA" id="ARBA00023288"/>
    </source>
</evidence>
<organism evidence="14">
    <name type="scientific">Guillardia theta</name>
    <name type="common">Cryptophyte</name>
    <name type="synonym">Cryptomonas phi</name>
    <dbReference type="NCBI Taxonomy" id="55529"/>
    <lineage>
        <taxon>Eukaryota</taxon>
        <taxon>Cryptophyceae</taxon>
        <taxon>Pyrenomonadales</taxon>
        <taxon>Geminigeraceae</taxon>
        <taxon>Guillardia</taxon>
    </lineage>
</organism>
<keyword evidence="3 10" id="KW-0812">Transmembrane</keyword>
<keyword evidence="6" id="KW-0564">Palmitate</keyword>
<feature type="transmembrane region" description="Helical" evidence="10">
    <location>
        <begin position="218"/>
        <end position="241"/>
    </location>
</feature>
<dbReference type="InterPro" id="IPR001594">
    <property type="entry name" value="Palmitoyltrfase_DHHC"/>
</dbReference>
<dbReference type="AlphaFoldDB" id="A0A6U6DVI3"/>
<evidence type="ECO:0000256" key="2">
    <source>
        <dbReference type="ARBA" id="ARBA00022679"/>
    </source>
</evidence>
<keyword evidence="7" id="KW-0449">Lipoprotein</keyword>
<evidence type="ECO:0000256" key="3">
    <source>
        <dbReference type="ARBA" id="ARBA00022692"/>
    </source>
</evidence>
<dbReference type="EMBL" id="HBKN01050614">
    <property type="protein sequence ID" value="CAE2341473.1"/>
    <property type="molecule type" value="Transcribed_RNA"/>
</dbReference>
<comment type="subcellular location">
    <subcellularLocation>
        <location evidence="1">Endomembrane system</location>
        <topology evidence="1">Multi-pass membrane protein</topology>
    </subcellularLocation>
</comment>
<comment type="domain">
    <text evidence="10">The DHHC domain is required for palmitoyltransferase activity.</text>
</comment>
<keyword evidence="2 10" id="KW-0808">Transferase</keyword>
<evidence type="ECO:0000256" key="9">
    <source>
        <dbReference type="ARBA" id="ARBA00048048"/>
    </source>
</evidence>
<proteinExistence type="inferred from homology"/>
<dbReference type="EMBL" id="HBKN01050615">
    <property type="protein sequence ID" value="CAE2341474.1"/>
    <property type="molecule type" value="Transcribed_RNA"/>
</dbReference>
<evidence type="ECO:0000259" key="12">
    <source>
        <dbReference type="Pfam" id="PF01529"/>
    </source>
</evidence>
<keyword evidence="4 10" id="KW-1133">Transmembrane helix</keyword>
<dbReference type="InterPro" id="IPR039859">
    <property type="entry name" value="PFA4/ZDH16/20/ERF2-like"/>
</dbReference>